<keyword evidence="1" id="KW-0812">Transmembrane</keyword>
<evidence type="ECO:0000256" key="1">
    <source>
        <dbReference type="SAM" id="Phobius"/>
    </source>
</evidence>
<gene>
    <name evidence="2" type="ORF">EXIGLDRAFT_725308</name>
</gene>
<name>A0A165MJH0_EXIGL</name>
<feature type="transmembrane region" description="Helical" evidence="1">
    <location>
        <begin position="176"/>
        <end position="197"/>
    </location>
</feature>
<evidence type="ECO:0000313" key="3">
    <source>
        <dbReference type="Proteomes" id="UP000077266"/>
    </source>
</evidence>
<feature type="transmembrane region" description="Helical" evidence="1">
    <location>
        <begin position="138"/>
        <end position="161"/>
    </location>
</feature>
<proteinExistence type="predicted"/>
<dbReference type="STRING" id="1314781.A0A165MJH0"/>
<dbReference type="PANTHER" id="PTHR40465:SF1">
    <property type="entry name" value="DUF6534 DOMAIN-CONTAINING PROTEIN"/>
    <property type="match status" value="1"/>
</dbReference>
<feature type="transmembrane region" description="Helical" evidence="1">
    <location>
        <begin position="65"/>
        <end position="86"/>
    </location>
</feature>
<dbReference type="EMBL" id="KV425910">
    <property type="protein sequence ID" value="KZV99356.1"/>
    <property type="molecule type" value="Genomic_DNA"/>
</dbReference>
<keyword evidence="3" id="KW-1185">Reference proteome</keyword>
<dbReference type="OrthoDB" id="2535105at2759"/>
<keyword evidence="1" id="KW-1133">Transmembrane helix</keyword>
<dbReference type="Proteomes" id="UP000077266">
    <property type="component" value="Unassembled WGS sequence"/>
</dbReference>
<feature type="transmembrane region" description="Helical" evidence="1">
    <location>
        <begin position="28"/>
        <end position="53"/>
    </location>
</feature>
<sequence length="313" mass="34541">MAAAMTPSPAMPGMAVLLPDGLTPNMTIGAVTIGTWISLFALGIVLCSSYLYFLRFPEDRAWYKVIVGAITVVCIVDTIANLVWAYQWIVRLWGSVPGAGIIPHGFYINVFCYALACTLTQGFYGWRLLGFGRQNRPLVALILLSALVQQSFVVWVMVFWGHHTSFSQIKSIFPTAYGWLVTGIVGDALVSGGLIYYQRLKAQQSVKKPNMEFQAILSKSVQANVLALISQVLTLVLFKVDAGMFFLLNDVVIAKIYAFSLLTTLNVRSSSWAIFSVSASTKSHSEHISLSSMPRPAVVRITQTITIHEEEYK</sequence>
<accession>A0A165MJH0</accession>
<dbReference type="AlphaFoldDB" id="A0A165MJH0"/>
<reference evidence="2 3" key="1">
    <citation type="journal article" date="2016" name="Mol. Biol. Evol.">
        <title>Comparative Genomics of Early-Diverging Mushroom-Forming Fungi Provides Insights into the Origins of Lignocellulose Decay Capabilities.</title>
        <authorList>
            <person name="Nagy L.G."/>
            <person name="Riley R."/>
            <person name="Tritt A."/>
            <person name="Adam C."/>
            <person name="Daum C."/>
            <person name="Floudas D."/>
            <person name="Sun H."/>
            <person name="Yadav J.S."/>
            <person name="Pangilinan J."/>
            <person name="Larsson K.H."/>
            <person name="Matsuura K."/>
            <person name="Barry K."/>
            <person name="Labutti K."/>
            <person name="Kuo R."/>
            <person name="Ohm R.A."/>
            <person name="Bhattacharya S.S."/>
            <person name="Shirouzu T."/>
            <person name="Yoshinaga Y."/>
            <person name="Martin F.M."/>
            <person name="Grigoriev I.V."/>
            <person name="Hibbett D.S."/>
        </authorList>
    </citation>
    <scope>NUCLEOTIDE SEQUENCE [LARGE SCALE GENOMIC DNA]</scope>
    <source>
        <strain evidence="2 3">HHB12029</strain>
    </source>
</reference>
<keyword evidence="1" id="KW-0472">Membrane</keyword>
<evidence type="ECO:0000313" key="2">
    <source>
        <dbReference type="EMBL" id="KZV99356.1"/>
    </source>
</evidence>
<organism evidence="2 3">
    <name type="scientific">Exidia glandulosa HHB12029</name>
    <dbReference type="NCBI Taxonomy" id="1314781"/>
    <lineage>
        <taxon>Eukaryota</taxon>
        <taxon>Fungi</taxon>
        <taxon>Dikarya</taxon>
        <taxon>Basidiomycota</taxon>
        <taxon>Agaricomycotina</taxon>
        <taxon>Agaricomycetes</taxon>
        <taxon>Auriculariales</taxon>
        <taxon>Exidiaceae</taxon>
        <taxon>Exidia</taxon>
    </lineage>
</organism>
<feature type="transmembrane region" description="Helical" evidence="1">
    <location>
        <begin position="106"/>
        <end position="126"/>
    </location>
</feature>
<dbReference type="InParanoid" id="A0A165MJH0"/>
<protein>
    <submittedName>
        <fullName evidence="2">Uncharacterized protein</fullName>
    </submittedName>
</protein>
<dbReference type="PANTHER" id="PTHR40465">
    <property type="entry name" value="CHROMOSOME 1, WHOLE GENOME SHOTGUN SEQUENCE"/>
    <property type="match status" value="1"/>
</dbReference>